<dbReference type="EMBL" id="JACHWB010000005">
    <property type="protein sequence ID" value="MBB3020522.1"/>
    <property type="molecule type" value="Genomic_DNA"/>
</dbReference>
<evidence type="ECO:0008006" key="3">
    <source>
        <dbReference type="Google" id="ProtNLM"/>
    </source>
</evidence>
<sequence length="254" mass="28562">MKRLKGTQMAREDVTYPPLDVLKPVAENLWIVDSGPQEAMGLSLPVRMTVIRLSNGDVWLHSPTRYNAELRREIETLGPIRHLVAPNIAHWTHLKGWQGGCPAAKTSAAPKLRQRPQVRKAGIRLDRDLTDSPPDDWGGEIEQAVIPGGAGFHEVAFLHRPTRTLILTDLIQNLEPEKLPLGTRLFARLTGVAAPDGEAPAYLRFVVRLRRKEAQDAVSRMIAWNPDRIIFSHGRWFERDGTANLKRAFAWLMG</sequence>
<accession>A0A7W4VPK4</accession>
<dbReference type="AlphaFoldDB" id="A0A7W4VPK4"/>
<evidence type="ECO:0000313" key="1">
    <source>
        <dbReference type="EMBL" id="MBB3020522.1"/>
    </source>
</evidence>
<keyword evidence="2" id="KW-1185">Reference proteome</keyword>
<dbReference type="Proteomes" id="UP000532010">
    <property type="component" value="Unassembled WGS sequence"/>
</dbReference>
<dbReference type="Pfam" id="PF14234">
    <property type="entry name" value="DUF4336"/>
    <property type="match status" value="1"/>
</dbReference>
<dbReference type="InterPro" id="IPR036866">
    <property type="entry name" value="RibonucZ/Hydroxyglut_hydro"/>
</dbReference>
<name>A0A7W4VPK4_9HYPH</name>
<comment type="caution">
    <text evidence="1">The sequence shown here is derived from an EMBL/GenBank/DDBJ whole genome shotgun (WGS) entry which is preliminary data.</text>
</comment>
<proteinExistence type="predicted"/>
<dbReference type="InterPro" id="IPR025638">
    <property type="entry name" value="DUF4336"/>
</dbReference>
<gene>
    <name evidence="1" type="ORF">FHR70_003608</name>
</gene>
<dbReference type="PANTHER" id="PTHR33835">
    <property type="entry name" value="YALI0C07656P"/>
    <property type="match status" value="1"/>
</dbReference>
<organism evidence="1 2">
    <name type="scientific">Microvirga lupini</name>
    <dbReference type="NCBI Taxonomy" id="420324"/>
    <lineage>
        <taxon>Bacteria</taxon>
        <taxon>Pseudomonadati</taxon>
        <taxon>Pseudomonadota</taxon>
        <taxon>Alphaproteobacteria</taxon>
        <taxon>Hyphomicrobiales</taxon>
        <taxon>Methylobacteriaceae</taxon>
        <taxon>Microvirga</taxon>
    </lineage>
</organism>
<dbReference type="SUPFAM" id="SSF56281">
    <property type="entry name" value="Metallo-hydrolase/oxidoreductase"/>
    <property type="match status" value="1"/>
</dbReference>
<reference evidence="1 2" key="1">
    <citation type="submission" date="2020-08" db="EMBL/GenBank/DDBJ databases">
        <title>The Agave Microbiome: Exploring the role of microbial communities in plant adaptations to desert environments.</title>
        <authorList>
            <person name="Partida-Martinez L.P."/>
        </authorList>
    </citation>
    <scope>NUCLEOTIDE SEQUENCE [LARGE SCALE GENOMIC DNA]</scope>
    <source>
        <strain evidence="1 2">AT3.9</strain>
    </source>
</reference>
<evidence type="ECO:0000313" key="2">
    <source>
        <dbReference type="Proteomes" id="UP000532010"/>
    </source>
</evidence>
<protein>
    <recommendedName>
        <fullName evidence="3">DUF4336 domain-containing protein</fullName>
    </recommendedName>
</protein>
<dbReference type="PANTHER" id="PTHR33835:SF1">
    <property type="entry name" value="METALLO-BETA-LACTAMASE DOMAIN-CONTAINING PROTEIN"/>
    <property type="match status" value="1"/>
</dbReference>